<gene>
    <name evidence="2" type="ORF">P879_07449</name>
</gene>
<organism evidence="2 3">
    <name type="scientific">Paragonimus westermani</name>
    <dbReference type="NCBI Taxonomy" id="34504"/>
    <lineage>
        <taxon>Eukaryota</taxon>
        <taxon>Metazoa</taxon>
        <taxon>Spiralia</taxon>
        <taxon>Lophotrochozoa</taxon>
        <taxon>Platyhelminthes</taxon>
        <taxon>Trematoda</taxon>
        <taxon>Digenea</taxon>
        <taxon>Plagiorchiida</taxon>
        <taxon>Troglotremata</taxon>
        <taxon>Troglotrematidae</taxon>
        <taxon>Paragonimus</taxon>
    </lineage>
</organism>
<evidence type="ECO:0000256" key="1">
    <source>
        <dbReference type="SAM" id="SignalP"/>
    </source>
</evidence>
<feature type="chain" id="PRO_5035713014" evidence="1">
    <location>
        <begin position="26"/>
        <end position="125"/>
    </location>
</feature>
<evidence type="ECO:0000313" key="3">
    <source>
        <dbReference type="Proteomes" id="UP000699462"/>
    </source>
</evidence>
<name>A0A8T0DKV8_9TREM</name>
<dbReference type="Proteomes" id="UP000699462">
    <property type="component" value="Unassembled WGS sequence"/>
</dbReference>
<dbReference type="EMBL" id="JTDF01003657">
    <property type="protein sequence ID" value="KAF8567618.1"/>
    <property type="molecule type" value="Genomic_DNA"/>
</dbReference>
<keyword evidence="3" id="KW-1185">Reference proteome</keyword>
<comment type="caution">
    <text evidence="2">The sequence shown here is derived from an EMBL/GenBank/DDBJ whole genome shotgun (WGS) entry which is preliminary data.</text>
</comment>
<protein>
    <submittedName>
        <fullName evidence="2">Uncharacterized protein</fullName>
    </submittedName>
</protein>
<keyword evidence="1" id="KW-0732">Signal</keyword>
<evidence type="ECO:0000313" key="2">
    <source>
        <dbReference type="EMBL" id="KAF8567618.1"/>
    </source>
</evidence>
<feature type="signal peptide" evidence="1">
    <location>
        <begin position="1"/>
        <end position="25"/>
    </location>
</feature>
<proteinExistence type="predicted"/>
<dbReference type="AlphaFoldDB" id="A0A8T0DKV8"/>
<reference evidence="2 3" key="1">
    <citation type="submission" date="2019-07" db="EMBL/GenBank/DDBJ databases">
        <title>Annotation for the trematode Paragonimus westermani.</title>
        <authorList>
            <person name="Choi Y.-J."/>
        </authorList>
    </citation>
    <scope>NUCLEOTIDE SEQUENCE [LARGE SCALE GENOMIC DNA]</scope>
    <source>
        <strain evidence="2">180907_Pwestermani</strain>
    </source>
</reference>
<sequence>MRNERRAWIVLIWCYVSLFTNLASAEIPTDQNNELGLSLWSKCKTNYLDKCSFKKIDDMRKEFLLGFEEVGAENGVDVKGASLKICYIFYLRCSTKENEIWNFKNEQKRMLPYPYPWLPRYPVAN</sequence>
<accession>A0A8T0DKV8</accession>
<dbReference type="OrthoDB" id="6238685at2759"/>